<dbReference type="EMBL" id="BSDD01000003">
    <property type="protein sequence ID" value="GLH70532.1"/>
    <property type="molecule type" value="Genomic_DNA"/>
</dbReference>
<keyword evidence="1" id="KW-0472">Membrane</keyword>
<keyword evidence="4" id="KW-1185">Reference proteome</keyword>
<protein>
    <submittedName>
        <fullName evidence="3">Acyltransferase</fullName>
    </submittedName>
</protein>
<dbReference type="Pfam" id="PF01553">
    <property type="entry name" value="Acyltransferase"/>
    <property type="match status" value="1"/>
</dbReference>
<dbReference type="GO" id="GO:0016746">
    <property type="term" value="F:acyltransferase activity"/>
    <property type="evidence" value="ECO:0007669"/>
    <property type="project" value="UniProtKB-KW"/>
</dbReference>
<sequence length="317" mass="35490">MTNSPRGSGTLGVEIAALFQRLGSTLKASLAGSVLVANVLAIFSSMIPVALLKLAIPRGAVRRGTDRVLNALAEAWIAVNGWWMALVQRTRWDVRGVEGLRRRGWYLVNANHQSWVDILVLQKVFHRRVPFLKFFLKRELAYVPVMGLAWWALDFPFVRRKGGGKGRGLDLATTRKACERFKQIPTSVINFLEGTRFTRAKQAAQGSPYCHLLKPRIGGLATALGAMGERFDAMLDVTIHYPQGVPTFWDLLSGKVREVVVRVRELEIPKDLLGGDYEGDPAFRARVQAWVQELWAEKDRCLDDLTRQFAPATEPTP</sequence>
<dbReference type="Proteomes" id="UP001165089">
    <property type="component" value="Unassembled WGS sequence"/>
</dbReference>
<dbReference type="SMART" id="SM00563">
    <property type="entry name" value="PlsC"/>
    <property type="match status" value="1"/>
</dbReference>
<keyword evidence="1" id="KW-0812">Transmembrane</keyword>
<evidence type="ECO:0000259" key="2">
    <source>
        <dbReference type="SMART" id="SM00563"/>
    </source>
</evidence>
<name>A0ABQ5Q7F9_9BACT</name>
<dbReference type="NCBIfam" id="NF010621">
    <property type="entry name" value="PRK14014.1"/>
    <property type="match status" value="1"/>
</dbReference>
<gene>
    <name evidence="3" type="ORF">GETHPA_20650</name>
</gene>
<dbReference type="PANTHER" id="PTHR10983">
    <property type="entry name" value="1-ACYLGLYCEROL-3-PHOSPHATE ACYLTRANSFERASE-RELATED"/>
    <property type="match status" value="1"/>
</dbReference>
<dbReference type="InterPro" id="IPR002123">
    <property type="entry name" value="Plipid/glycerol_acylTrfase"/>
</dbReference>
<dbReference type="CDD" id="cd07990">
    <property type="entry name" value="LPLAT_LCLAT1-like"/>
    <property type="match status" value="1"/>
</dbReference>
<keyword evidence="1" id="KW-1133">Transmembrane helix</keyword>
<dbReference type="SUPFAM" id="SSF69593">
    <property type="entry name" value="Glycerol-3-phosphate (1)-acyltransferase"/>
    <property type="match status" value="1"/>
</dbReference>
<evidence type="ECO:0000313" key="4">
    <source>
        <dbReference type="Proteomes" id="UP001165089"/>
    </source>
</evidence>
<proteinExistence type="predicted"/>
<feature type="domain" description="Phospholipid/glycerol acyltransferase" evidence="2">
    <location>
        <begin position="106"/>
        <end position="242"/>
    </location>
</feature>
<dbReference type="PANTHER" id="PTHR10983:SF16">
    <property type="entry name" value="LYSOCARDIOLIPIN ACYLTRANSFERASE 1"/>
    <property type="match status" value="1"/>
</dbReference>
<reference evidence="3 4" key="1">
    <citation type="journal article" date="2023" name="Antonie Van Leeuwenhoek">
        <title>Mesoterricola silvestris gen. nov., sp. nov., Mesoterricola sediminis sp. nov., Geothrix oryzae sp. nov., Geothrix edaphica sp. nov., Geothrix rubra sp. nov., and Geothrix limicola sp. nov., six novel members of Acidobacteriota isolated from soils.</title>
        <authorList>
            <person name="Itoh H."/>
            <person name="Sugisawa Y."/>
            <person name="Mise K."/>
            <person name="Xu Z."/>
            <person name="Kuniyasu M."/>
            <person name="Ushijima N."/>
            <person name="Kawano K."/>
            <person name="Kobayashi E."/>
            <person name="Shiratori Y."/>
            <person name="Masuda Y."/>
            <person name="Senoo K."/>
        </authorList>
    </citation>
    <scope>NUCLEOTIDE SEQUENCE [LARGE SCALE GENOMIC DNA]</scope>
    <source>
        <strain evidence="3 4">Red803</strain>
    </source>
</reference>
<comment type="caution">
    <text evidence="3">The sequence shown here is derived from an EMBL/GenBank/DDBJ whole genome shotgun (WGS) entry which is preliminary data.</text>
</comment>
<evidence type="ECO:0000256" key="1">
    <source>
        <dbReference type="SAM" id="Phobius"/>
    </source>
</evidence>
<keyword evidence="3" id="KW-0012">Acyltransferase</keyword>
<keyword evidence="3" id="KW-0808">Transferase</keyword>
<feature type="transmembrane region" description="Helical" evidence="1">
    <location>
        <begin position="30"/>
        <end position="56"/>
    </location>
</feature>
<accession>A0ABQ5Q7F9</accession>
<evidence type="ECO:0000313" key="3">
    <source>
        <dbReference type="EMBL" id="GLH70532.1"/>
    </source>
</evidence>
<organism evidence="3 4">
    <name type="scientific">Geothrix rubra</name>
    <dbReference type="NCBI Taxonomy" id="2927977"/>
    <lineage>
        <taxon>Bacteria</taxon>
        <taxon>Pseudomonadati</taxon>
        <taxon>Acidobacteriota</taxon>
        <taxon>Holophagae</taxon>
        <taxon>Holophagales</taxon>
        <taxon>Holophagaceae</taxon>
        <taxon>Geothrix</taxon>
    </lineage>
</organism>